<dbReference type="AlphaFoldDB" id="A0A9P8SPA5"/>
<feature type="region of interest" description="Disordered" evidence="1">
    <location>
        <begin position="165"/>
        <end position="188"/>
    </location>
</feature>
<evidence type="ECO:0000313" key="3">
    <source>
        <dbReference type="Proteomes" id="UP000813423"/>
    </source>
</evidence>
<organism evidence="2 3">
    <name type="scientific">Aspergillus fumigatus</name>
    <name type="common">Neosartorya fumigata</name>
    <dbReference type="NCBI Taxonomy" id="746128"/>
    <lineage>
        <taxon>Eukaryota</taxon>
        <taxon>Fungi</taxon>
        <taxon>Dikarya</taxon>
        <taxon>Ascomycota</taxon>
        <taxon>Pezizomycotina</taxon>
        <taxon>Eurotiomycetes</taxon>
        <taxon>Eurotiomycetidae</taxon>
        <taxon>Eurotiales</taxon>
        <taxon>Aspergillaceae</taxon>
        <taxon>Aspergillus</taxon>
        <taxon>Aspergillus subgen. Fumigati</taxon>
    </lineage>
</organism>
<gene>
    <name evidence="2" type="ORF">KXV57_000451</name>
</gene>
<protein>
    <submittedName>
        <fullName evidence="2">Uncharacterized protein</fullName>
    </submittedName>
</protein>
<dbReference type="Proteomes" id="UP000813423">
    <property type="component" value="Unassembled WGS sequence"/>
</dbReference>
<name>A0A9P8SPA5_ASPFM</name>
<dbReference type="EMBL" id="JAIBSC010000100">
    <property type="protein sequence ID" value="KAH1897996.1"/>
    <property type="molecule type" value="Genomic_DNA"/>
</dbReference>
<evidence type="ECO:0000313" key="2">
    <source>
        <dbReference type="EMBL" id="KAH1897996.1"/>
    </source>
</evidence>
<sequence>MLTTTPDSGGFLIIQGNFQRDSFLWQKIDLPELLDDSHHAHGNWPSNQGFFSQGSELENFLDTSPDAFGDLSPDSSRTTASLLPFESFAPVDLNNPGPTTSSNTSIFSFLSERSSQTSQSACSTSSLFGTDTPCTPLNELNTCNAVALHYQDCSLTFPTATTPASLPSHHPVSFDPRPSSPENMTAPPPYPPEEPKIVEELLELSPVNSNASDALIQSVSKCILCEDYIVWLESELPRWTREGLWCETGQSLSPSAGTSRYRDLEPAYFSVLASTIGRGDATRIIDTILESIHEGWRHLSPKRQSDLRAKFHERKKYGKRWLLLADRLGPGILLLCSTKTANLVRNTSVTAKMLEDIASQVQASQAETMRTLAIINPLAQCLFRDEGYSEYDRAEILRQIRDVGSATV</sequence>
<evidence type="ECO:0000256" key="1">
    <source>
        <dbReference type="SAM" id="MobiDB-lite"/>
    </source>
</evidence>
<comment type="caution">
    <text evidence="2">The sequence shown here is derived from an EMBL/GenBank/DDBJ whole genome shotgun (WGS) entry which is preliminary data.</text>
</comment>
<reference evidence="2" key="1">
    <citation type="submission" date="2021-08" db="EMBL/GenBank/DDBJ databases">
        <title>Global Aspergillus fumigatus from environmental and clinical sources.</title>
        <authorList>
            <person name="Barber A."/>
            <person name="Sae-Ong T."/>
        </authorList>
    </citation>
    <scope>NUCLEOTIDE SEQUENCE</scope>
    <source>
        <strain evidence="2">NRZ-2016-071</strain>
    </source>
</reference>
<proteinExistence type="predicted"/>
<accession>A0A9P8SPA5</accession>